<dbReference type="SUPFAM" id="SSF48150">
    <property type="entry name" value="DNA-glycosylase"/>
    <property type="match status" value="1"/>
</dbReference>
<dbReference type="InterPro" id="IPR011257">
    <property type="entry name" value="DNA_glycosylase"/>
</dbReference>
<dbReference type="Gene3D" id="1.10.340.30">
    <property type="entry name" value="Hypothetical protein, domain 2"/>
    <property type="match status" value="1"/>
</dbReference>
<dbReference type="PANTHER" id="PTHR21521">
    <property type="entry name" value="AMUN, ISOFORM A"/>
    <property type="match status" value="1"/>
</dbReference>
<organism evidence="1 2">
    <name type="scientific">Pelagomonas calceolata</name>
    <dbReference type="NCBI Taxonomy" id="35677"/>
    <lineage>
        <taxon>Eukaryota</taxon>
        <taxon>Sar</taxon>
        <taxon>Stramenopiles</taxon>
        <taxon>Ochrophyta</taxon>
        <taxon>Pelagophyceae</taxon>
        <taxon>Pelagomonadales</taxon>
        <taxon>Pelagomonadaceae</taxon>
        <taxon>Pelagomonas</taxon>
    </lineage>
</organism>
<dbReference type="PANTHER" id="PTHR21521:SF0">
    <property type="entry name" value="AMUN, ISOFORM A"/>
    <property type="match status" value="1"/>
</dbReference>
<name>A0A8J2T375_9STRA</name>
<gene>
    <name evidence="1" type="ORF">PECAL_6P13720</name>
</gene>
<dbReference type="AlphaFoldDB" id="A0A8J2T375"/>
<dbReference type="EMBL" id="CAKKNE010000006">
    <property type="protein sequence ID" value="CAH0379738.1"/>
    <property type="molecule type" value="Genomic_DNA"/>
</dbReference>
<dbReference type="GO" id="GO:0006281">
    <property type="term" value="P:DNA repair"/>
    <property type="evidence" value="ECO:0007669"/>
    <property type="project" value="InterPro"/>
</dbReference>
<evidence type="ECO:0000313" key="1">
    <source>
        <dbReference type="EMBL" id="CAH0379738.1"/>
    </source>
</evidence>
<protein>
    <submittedName>
        <fullName evidence="1">Uncharacterized protein</fullName>
    </submittedName>
</protein>
<keyword evidence="2" id="KW-1185">Reference proteome</keyword>
<dbReference type="OrthoDB" id="8249012at2759"/>
<dbReference type="GO" id="GO:0003824">
    <property type="term" value="F:catalytic activity"/>
    <property type="evidence" value="ECO:0007669"/>
    <property type="project" value="InterPro"/>
</dbReference>
<dbReference type="Proteomes" id="UP000789595">
    <property type="component" value="Unassembled WGS sequence"/>
</dbReference>
<accession>A0A8J2T375</accession>
<proteinExistence type="predicted"/>
<comment type="caution">
    <text evidence="1">The sequence shown here is derived from an EMBL/GenBank/DDBJ whole genome shotgun (WGS) entry which is preliminary data.</text>
</comment>
<reference evidence="1" key="1">
    <citation type="submission" date="2021-11" db="EMBL/GenBank/DDBJ databases">
        <authorList>
            <consortium name="Genoscope - CEA"/>
            <person name="William W."/>
        </authorList>
    </citation>
    <scope>NUCLEOTIDE SEQUENCE</scope>
</reference>
<sequence length="199" mass="21750">MAATLWASEDEAVWESHLDAIEQRMRASGKTTKNARTTQALHKKWTNLQGQSELSKEDLVQVVGYKLTRGKMRPLMRFAEAMHDNEVRKASKAAIAAIPDARKACDALTALTGIGVATASVCLAAVDDRLPVMSDEALEAVLGEPEHSKKYDLDSYQRLLEACSAKAKKLGGLWTPRAVEEALFSASLEQPAAKRKRGD</sequence>
<evidence type="ECO:0000313" key="2">
    <source>
        <dbReference type="Proteomes" id="UP000789595"/>
    </source>
</evidence>